<dbReference type="OrthoDB" id="9804333at2"/>
<feature type="compositionally biased region" description="Basic and acidic residues" evidence="1">
    <location>
        <begin position="524"/>
        <end position="533"/>
    </location>
</feature>
<evidence type="ECO:0000313" key="4">
    <source>
        <dbReference type="Proteomes" id="UP000450000"/>
    </source>
</evidence>
<sequence>MPATPESDDPTAADRPLLDRRDLLRTGLATGAATVLGLSAAATPAAADSPDRDSTLTLTGHLPTGAPDFVHLPVEVPDGVREIAVSYTYDRPPVPAGTPGNSCDIGIFDERGTDLGGPGFRGWSGGFRTEFRIARDSATPGYLPGPVNPGTWHIVLGPYQIAPQGLDYRVQVTLRFGAPGPEFTPSYPPERARGRGRAWYRGDCHLHTVHSDGRRLPEEVAAGARAAGLDFIVSTDHNTSSSHAVWGPLAGPDLLVVPGEEITTRNGHWLALGLRPGEFVDWRYRSRDEAFPRFARQVHRSGGLVVPAHPYCPYVACQWKFGYEQADAVEVWNGPWTYDDESAVDTWDAQLAVAVRDGRSWLPAMGNSDAHSVPQVIGSPHNVVLADELTRDAVLDGMRAGRSWLAESAAVQLEFTVTGHGRRAGIGEELSVPADAPVDVRLTVSGVPGGTVRFLTDEGQMHQETLPAGGSGTVAWRTTASLAAYVRAEVRHPKADGTPGRGNAMGEDLPWGPMAALTNPIVLRTEDRTEDRTVAGGQDRAGDRTGRAGNPGTREGTTRGTHVD</sequence>
<feature type="region of interest" description="Disordered" evidence="1">
    <location>
        <begin position="493"/>
        <end position="512"/>
    </location>
</feature>
<dbReference type="InterPro" id="IPR003141">
    <property type="entry name" value="Pol/His_phosphatase_N"/>
</dbReference>
<dbReference type="NCBIfam" id="NF038032">
    <property type="entry name" value="CehA_McbA_metalo"/>
    <property type="match status" value="1"/>
</dbReference>
<dbReference type="PANTHER" id="PTHR42924">
    <property type="entry name" value="EXONUCLEASE"/>
    <property type="match status" value="1"/>
</dbReference>
<evidence type="ECO:0000256" key="1">
    <source>
        <dbReference type="SAM" id="MobiDB-lite"/>
    </source>
</evidence>
<feature type="domain" description="Polymerase/histidinol phosphatase N-terminal" evidence="2">
    <location>
        <begin position="202"/>
        <end position="266"/>
    </location>
</feature>
<accession>A0A6N7KID7</accession>
<dbReference type="AlphaFoldDB" id="A0A6N7KID7"/>
<dbReference type="SMART" id="SM00481">
    <property type="entry name" value="POLIIIAc"/>
    <property type="match status" value="1"/>
</dbReference>
<gene>
    <name evidence="3" type="ORF">F7Q99_02070</name>
</gene>
<dbReference type="InterPro" id="IPR052018">
    <property type="entry name" value="PHP_domain"/>
</dbReference>
<name>A0A6N7KID7_9ACTN</name>
<reference evidence="3 4" key="1">
    <citation type="submission" date="2019-09" db="EMBL/GenBank/DDBJ databases">
        <title>Genome Sequences of Streptomyces kaniharaensis ATCC 21070.</title>
        <authorList>
            <person name="Zhu W."/>
            <person name="De Crecy-Lagard V."/>
            <person name="Richards N.G."/>
        </authorList>
    </citation>
    <scope>NUCLEOTIDE SEQUENCE [LARGE SCALE GENOMIC DNA]</scope>
    <source>
        <strain evidence="3 4">SF-557</strain>
    </source>
</reference>
<dbReference type="PROSITE" id="PS51318">
    <property type="entry name" value="TAT"/>
    <property type="match status" value="1"/>
</dbReference>
<comment type="caution">
    <text evidence="3">The sequence shown here is derived from an EMBL/GenBank/DDBJ whole genome shotgun (WGS) entry which is preliminary data.</text>
</comment>
<organism evidence="3 4">
    <name type="scientific">Streptomyces kaniharaensis</name>
    <dbReference type="NCBI Taxonomy" id="212423"/>
    <lineage>
        <taxon>Bacteria</taxon>
        <taxon>Bacillati</taxon>
        <taxon>Actinomycetota</taxon>
        <taxon>Actinomycetes</taxon>
        <taxon>Kitasatosporales</taxon>
        <taxon>Streptomycetaceae</taxon>
        <taxon>Streptomyces</taxon>
    </lineage>
</organism>
<dbReference type="InterPro" id="IPR016195">
    <property type="entry name" value="Pol/histidinol_Pase-like"/>
</dbReference>
<dbReference type="InterPro" id="IPR006311">
    <property type="entry name" value="TAT_signal"/>
</dbReference>
<dbReference type="PANTHER" id="PTHR42924:SF3">
    <property type="entry name" value="POLYMERASE_HISTIDINOL PHOSPHATASE N-TERMINAL DOMAIN-CONTAINING PROTEIN"/>
    <property type="match status" value="1"/>
</dbReference>
<dbReference type="GO" id="GO:0004534">
    <property type="term" value="F:5'-3' RNA exonuclease activity"/>
    <property type="evidence" value="ECO:0007669"/>
    <property type="project" value="TreeGrafter"/>
</dbReference>
<keyword evidence="4" id="KW-1185">Reference proteome</keyword>
<protein>
    <submittedName>
        <fullName evidence="3">Phosphoesterase</fullName>
    </submittedName>
</protein>
<dbReference type="Proteomes" id="UP000450000">
    <property type="component" value="Unassembled WGS sequence"/>
</dbReference>
<evidence type="ECO:0000313" key="3">
    <source>
        <dbReference type="EMBL" id="MQS11101.1"/>
    </source>
</evidence>
<dbReference type="Gene3D" id="3.20.20.140">
    <property type="entry name" value="Metal-dependent hydrolases"/>
    <property type="match status" value="1"/>
</dbReference>
<dbReference type="GO" id="GO:0035312">
    <property type="term" value="F:5'-3' DNA exonuclease activity"/>
    <property type="evidence" value="ECO:0007669"/>
    <property type="project" value="TreeGrafter"/>
</dbReference>
<evidence type="ECO:0000259" key="2">
    <source>
        <dbReference type="SMART" id="SM00481"/>
    </source>
</evidence>
<dbReference type="RefSeq" id="WP_153459804.1">
    <property type="nucleotide sequence ID" value="NZ_WBOF01000001.1"/>
</dbReference>
<proteinExistence type="predicted"/>
<dbReference type="EMBL" id="WBOF01000001">
    <property type="protein sequence ID" value="MQS11101.1"/>
    <property type="molecule type" value="Genomic_DNA"/>
</dbReference>
<feature type="region of interest" description="Disordered" evidence="1">
    <location>
        <begin position="524"/>
        <end position="564"/>
    </location>
</feature>
<dbReference type="CDD" id="cd07432">
    <property type="entry name" value="PHP_HisPPase"/>
    <property type="match status" value="1"/>
</dbReference>
<dbReference type="SUPFAM" id="SSF89550">
    <property type="entry name" value="PHP domain-like"/>
    <property type="match status" value="1"/>
</dbReference>